<evidence type="ECO:0000256" key="2">
    <source>
        <dbReference type="SAM" id="SignalP"/>
    </source>
</evidence>
<reference evidence="4 5" key="1">
    <citation type="journal article" date="2016" name="Nat. Commun.">
        <title>Thousands of microbial genomes shed light on interconnected biogeochemical processes in an aquifer system.</title>
        <authorList>
            <person name="Anantharaman K."/>
            <person name="Brown C.T."/>
            <person name="Hug L.A."/>
            <person name="Sharon I."/>
            <person name="Castelle C.J."/>
            <person name="Probst A.J."/>
            <person name="Thomas B.C."/>
            <person name="Singh A."/>
            <person name="Wilkins M.J."/>
            <person name="Karaoz U."/>
            <person name="Brodie E.L."/>
            <person name="Williams K.H."/>
            <person name="Hubbard S.S."/>
            <person name="Banfield J.F."/>
        </authorList>
    </citation>
    <scope>NUCLEOTIDE SEQUENCE [LARGE SCALE GENOMIC DNA]</scope>
</reference>
<dbReference type="InterPro" id="IPR003961">
    <property type="entry name" value="FN3_dom"/>
</dbReference>
<evidence type="ECO:0000259" key="3">
    <source>
        <dbReference type="PROSITE" id="PS50853"/>
    </source>
</evidence>
<dbReference type="Pfam" id="PF00578">
    <property type="entry name" value="AhpC-TSA"/>
    <property type="match status" value="1"/>
</dbReference>
<dbReference type="AlphaFoldDB" id="A0A1F5YNJ6"/>
<feature type="region of interest" description="Disordered" evidence="1">
    <location>
        <begin position="289"/>
        <end position="309"/>
    </location>
</feature>
<dbReference type="InterPro" id="IPR014756">
    <property type="entry name" value="Ig_E-set"/>
</dbReference>
<dbReference type="GO" id="GO:0046872">
    <property type="term" value="F:metal ion binding"/>
    <property type="evidence" value="ECO:0007669"/>
    <property type="project" value="InterPro"/>
</dbReference>
<proteinExistence type="predicted"/>
<dbReference type="Pfam" id="PF16656">
    <property type="entry name" value="Pur_ac_phosph_N"/>
    <property type="match status" value="1"/>
</dbReference>
<feature type="domain" description="Fibronectin type-III" evidence="3">
    <location>
        <begin position="155"/>
        <end position="242"/>
    </location>
</feature>
<protein>
    <recommendedName>
        <fullName evidence="3">Fibronectin type-III domain-containing protein</fullName>
    </recommendedName>
</protein>
<accession>A0A1F5YNJ6</accession>
<evidence type="ECO:0000313" key="5">
    <source>
        <dbReference type="Proteomes" id="UP000178448"/>
    </source>
</evidence>
<keyword evidence="2" id="KW-0732">Signal</keyword>
<evidence type="ECO:0000313" key="4">
    <source>
        <dbReference type="EMBL" id="OGG01770.1"/>
    </source>
</evidence>
<gene>
    <name evidence="4" type="ORF">A2Z33_00320</name>
</gene>
<dbReference type="SUPFAM" id="SSF49363">
    <property type="entry name" value="Purple acid phosphatase, N-terminal domain"/>
    <property type="match status" value="1"/>
</dbReference>
<dbReference type="InterPro" id="IPR013784">
    <property type="entry name" value="Carb-bd-like_fold"/>
</dbReference>
<dbReference type="InterPro" id="IPR013783">
    <property type="entry name" value="Ig-like_fold"/>
</dbReference>
<dbReference type="Gene3D" id="2.60.40.1120">
    <property type="entry name" value="Carboxypeptidase-like, regulatory domain"/>
    <property type="match status" value="1"/>
</dbReference>
<dbReference type="InterPro" id="IPR015914">
    <property type="entry name" value="PAPs_N"/>
</dbReference>
<dbReference type="GO" id="GO:0016209">
    <property type="term" value="F:antioxidant activity"/>
    <property type="evidence" value="ECO:0007669"/>
    <property type="project" value="InterPro"/>
</dbReference>
<dbReference type="InterPro" id="IPR000866">
    <property type="entry name" value="AhpC/TSA"/>
</dbReference>
<dbReference type="Gene3D" id="2.60.40.10">
    <property type="entry name" value="Immunoglobulins"/>
    <property type="match status" value="1"/>
</dbReference>
<comment type="caution">
    <text evidence="4">The sequence shown here is derived from an EMBL/GenBank/DDBJ whole genome shotgun (WGS) entry which is preliminary data.</text>
</comment>
<feature type="chain" id="PRO_5009522580" description="Fibronectin type-III domain-containing protein" evidence="2">
    <location>
        <begin position="25"/>
        <end position="731"/>
    </location>
</feature>
<dbReference type="SUPFAM" id="SSF81296">
    <property type="entry name" value="E set domains"/>
    <property type="match status" value="1"/>
</dbReference>
<dbReference type="Proteomes" id="UP000178448">
    <property type="component" value="Unassembled WGS sequence"/>
</dbReference>
<dbReference type="STRING" id="1798374.A2Z33_00320"/>
<dbReference type="Gene3D" id="3.40.30.10">
    <property type="entry name" value="Glutaredoxin"/>
    <property type="match status" value="1"/>
</dbReference>
<name>A0A1F5YNJ6_9BACT</name>
<dbReference type="InterPro" id="IPR008963">
    <property type="entry name" value="Purple_acid_Pase-like_N"/>
</dbReference>
<dbReference type="SUPFAM" id="SSF49452">
    <property type="entry name" value="Starch-binding domain-like"/>
    <property type="match status" value="1"/>
</dbReference>
<dbReference type="SMART" id="SM00060">
    <property type="entry name" value="FN3"/>
    <property type="match status" value="2"/>
</dbReference>
<dbReference type="Gene3D" id="2.60.40.650">
    <property type="match status" value="1"/>
</dbReference>
<dbReference type="PROSITE" id="PS50853">
    <property type="entry name" value="FN3"/>
    <property type="match status" value="1"/>
</dbReference>
<dbReference type="GO" id="GO:0030246">
    <property type="term" value="F:carbohydrate binding"/>
    <property type="evidence" value="ECO:0007669"/>
    <property type="project" value="InterPro"/>
</dbReference>
<dbReference type="CDD" id="cd00063">
    <property type="entry name" value="FN3"/>
    <property type="match status" value="1"/>
</dbReference>
<feature type="signal peptide" evidence="2">
    <location>
        <begin position="1"/>
        <end position="24"/>
    </location>
</feature>
<dbReference type="EMBL" id="MFJD01000010">
    <property type="protein sequence ID" value="OGG01770.1"/>
    <property type="molecule type" value="Genomic_DNA"/>
</dbReference>
<sequence>MPARIVFGLIIFTLAIFVPRPVQATISACTAGVSPSEITRGTSDTFTISVTNNDPEWEIVWVKVTRPSENFTLSGYTSIPGWDVNFSAPQIILSGSTVQPGGEVFDFSFDVTVANVSADAASWAVSVSDTDESGAVTCSGSLSTAITGGVNAAPIQSDVTLSNLTSSTVTLSWTTDKAATSLLEYGITGSYGSQLSGTATTAHSFSLDGLSADTTYHFRIGNTDTDGNSVTSGDLTFRTATAGTSATTTTTTVTVTRTVTPAPTPTPPPDTTGPAVTVSTDLDKPYTQAPQITGSARDPSGVESVEYSTDNGRNWLPAEVSGPLTSKVFAFTPSGLDDDMYPVRVRAKDGKGNTGSTGKLSLVIDRLPPLGGSLVITSPVSVLYPLADGSYGVVSGLRYGFTLSEVGGPTEVDLSVNGEIRNMRRNPENRRWSTDHTFIQPGTYSLKLISRDGAGNETVQDLPRVTVGSAGIVTGPDCPVNGAVISVYIQDPVTGEFRIWDSASYSQKNPIVTDSSGLYVLELPTGTYYLDVRAGGYRRVATRAFTLSSSAVITAPVHLRQMRVMTIGGLQLPLPQILPDIIAVGQPAPEAIEAQGPLTGTEFPFIEFGSPGGKVSSFDFRGKPAVITFLSTWHPGTPDQIRELETLQVGQQLRTILVVPQESAGVVTLFTRRGGYTSEILTDPDGTSLKELDLLTLPAHVFTDNKGVIQAVRTGLLTSEEIVETVNVNMK</sequence>
<evidence type="ECO:0000256" key="1">
    <source>
        <dbReference type="SAM" id="MobiDB-lite"/>
    </source>
</evidence>
<dbReference type="SUPFAM" id="SSF52833">
    <property type="entry name" value="Thioredoxin-like"/>
    <property type="match status" value="1"/>
</dbReference>
<dbReference type="GO" id="GO:0016491">
    <property type="term" value="F:oxidoreductase activity"/>
    <property type="evidence" value="ECO:0007669"/>
    <property type="project" value="InterPro"/>
</dbReference>
<organism evidence="4 5">
    <name type="scientific">Candidatus Gottesmanbacteria bacterium RBG_16_52_11</name>
    <dbReference type="NCBI Taxonomy" id="1798374"/>
    <lineage>
        <taxon>Bacteria</taxon>
        <taxon>Candidatus Gottesmaniibacteriota</taxon>
    </lineage>
</organism>
<dbReference type="GO" id="GO:0003993">
    <property type="term" value="F:acid phosphatase activity"/>
    <property type="evidence" value="ECO:0007669"/>
    <property type="project" value="InterPro"/>
</dbReference>
<dbReference type="InterPro" id="IPR036249">
    <property type="entry name" value="Thioredoxin-like_sf"/>
</dbReference>